<dbReference type="EMBL" id="RBZW01000021">
    <property type="protein sequence ID" value="THE65187.1"/>
    <property type="molecule type" value="Genomic_DNA"/>
</dbReference>
<dbReference type="AlphaFoldDB" id="A0A4V3VLF2"/>
<evidence type="ECO:0000256" key="1">
    <source>
        <dbReference type="ARBA" id="ARBA00022705"/>
    </source>
</evidence>
<dbReference type="Gene3D" id="1.10.8.60">
    <property type="match status" value="1"/>
</dbReference>
<dbReference type="InterPro" id="IPR055237">
    <property type="entry name" value="Cdc6_lid"/>
</dbReference>
<dbReference type="SUPFAM" id="SSF52540">
    <property type="entry name" value="P-loop containing nucleoside triphosphate hydrolases"/>
    <property type="match status" value="1"/>
</dbReference>
<evidence type="ECO:0000259" key="5">
    <source>
        <dbReference type="Pfam" id="PF22703"/>
    </source>
</evidence>
<keyword evidence="7" id="KW-1185">Reference proteome</keyword>
<evidence type="ECO:0000313" key="7">
    <source>
        <dbReference type="Proteomes" id="UP000318864"/>
    </source>
</evidence>
<dbReference type="Gene3D" id="3.40.50.300">
    <property type="entry name" value="P-loop containing nucleotide triphosphate hydrolases"/>
    <property type="match status" value="1"/>
</dbReference>
<dbReference type="RefSeq" id="WP_141464217.1">
    <property type="nucleotide sequence ID" value="NZ_RBZW01000021.1"/>
</dbReference>
<name>A0A4V3VLF2_9EURY</name>
<gene>
    <name evidence="6" type="ORF">D8Y22_08190</name>
</gene>
<keyword evidence="3" id="KW-0067">ATP-binding</keyword>
<dbReference type="InterPro" id="IPR036390">
    <property type="entry name" value="WH_DNA-bd_sf"/>
</dbReference>
<evidence type="ECO:0000256" key="2">
    <source>
        <dbReference type="ARBA" id="ARBA00022741"/>
    </source>
</evidence>
<feature type="domain" description="Cdc6 AAA+ ATPase-type lid" evidence="5">
    <location>
        <begin position="219"/>
        <end position="280"/>
    </location>
</feature>
<dbReference type="InterPro" id="IPR041664">
    <property type="entry name" value="AAA_16"/>
</dbReference>
<dbReference type="InterPro" id="IPR027417">
    <property type="entry name" value="P-loop_NTPase"/>
</dbReference>
<dbReference type="Pfam" id="PF13191">
    <property type="entry name" value="AAA_16"/>
    <property type="match status" value="1"/>
</dbReference>
<proteinExistence type="predicted"/>
<evidence type="ECO:0000259" key="4">
    <source>
        <dbReference type="Pfam" id="PF13191"/>
    </source>
</evidence>
<keyword evidence="2" id="KW-0547">Nucleotide-binding</keyword>
<evidence type="ECO:0000256" key="3">
    <source>
        <dbReference type="ARBA" id="ARBA00022840"/>
    </source>
</evidence>
<dbReference type="GO" id="GO:0005524">
    <property type="term" value="F:ATP binding"/>
    <property type="evidence" value="ECO:0007669"/>
    <property type="project" value="UniProtKB-KW"/>
</dbReference>
<protein>
    <submittedName>
        <fullName evidence="6">AAA family ATPase</fullName>
    </submittedName>
</protein>
<dbReference type="SUPFAM" id="SSF46785">
    <property type="entry name" value="Winged helix' DNA-binding domain"/>
    <property type="match status" value="1"/>
</dbReference>
<dbReference type="Proteomes" id="UP000318864">
    <property type="component" value="Unassembled WGS sequence"/>
</dbReference>
<keyword evidence="1" id="KW-0235">DNA replication</keyword>
<dbReference type="OrthoDB" id="213998at2157"/>
<reference evidence="6 7" key="1">
    <citation type="submission" date="2018-10" db="EMBL/GenBank/DDBJ databases">
        <title>Natronolimnobius sp. XQ-INN 246 isolated from Inner Mongolia Autonomous Region of China.</title>
        <authorList>
            <person name="Xue Q."/>
        </authorList>
    </citation>
    <scope>NUCLEOTIDE SEQUENCE [LARGE SCALE GENOMIC DNA]</scope>
    <source>
        <strain evidence="6 7">XQ-INN 246</strain>
    </source>
</reference>
<dbReference type="Pfam" id="PF22703">
    <property type="entry name" value="Cdc6_lid"/>
    <property type="match status" value="1"/>
</dbReference>
<comment type="caution">
    <text evidence="6">The sequence shown here is derived from an EMBL/GenBank/DDBJ whole genome shotgun (WGS) entry which is preliminary data.</text>
</comment>
<accession>A0A4V3VLF2</accession>
<sequence>MNVRDRIARRQSAHQHGGIVVDREQLSPVVHRQDPIGRDSIFEQLLDALEAVFDGGLPEPVTVVGPAGSGTSAIVTALFDALNDRFGAPSRSIGTTTRAGRTEPVTWFVTVDGRRVESAFAFYRAVLSVLSTDPVPESGIGTGDLETRLASRLERHGRRAVVAIDHHDEPETLGYDRVCDLLEPVGDSVSTVAVGRGEPDDWSGTTVRVPAYREHELVDVLTDRVSTGLAAGTVEHETIRELAMWAEGNAHDALAALFTAAVSADAGGADRIDESHVDQAVAAVPDDGVHVARPLALPETRQQVLGKLVAIERADRPIREVADEIADRSSLTTGTVTRFLYELADRGILERVTLQQTGNGRRPSTVEARFPSVVFRSLSSAVDTEPSP</sequence>
<dbReference type="GO" id="GO:0006260">
    <property type="term" value="P:DNA replication"/>
    <property type="evidence" value="ECO:0007669"/>
    <property type="project" value="UniProtKB-KW"/>
</dbReference>
<organism evidence="6 7">
    <name type="scientific">Salinadaptatus halalkaliphilus</name>
    <dbReference type="NCBI Taxonomy" id="2419781"/>
    <lineage>
        <taxon>Archaea</taxon>
        <taxon>Methanobacteriati</taxon>
        <taxon>Methanobacteriota</taxon>
        <taxon>Stenosarchaea group</taxon>
        <taxon>Halobacteria</taxon>
        <taxon>Halobacteriales</taxon>
        <taxon>Natrialbaceae</taxon>
        <taxon>Salinadaptatus</taxon>
    </lineage>
</organism>
<evidence type="ECO:0000313" key="6">
    <source>
        <dbReference type="EMBL" id="THE65187.1"/>
    </source>
</evidence>
<feature type="domain" description="Orc1-like AAA ATPase" evidence="4">
    <location>
        <begin position="36"/>
        <end position="182"/>
    </location>
</feature>